<feature type="transmembrane region" description="Helical" evidence="8">
    <location>
        <begin position="220"/>
        <end position="241"/>
    </location>
</feature>
<feature type="transmembrane region" description="Helical" evidence="8">
    <location>
        <begin position="282"/>
        <end position="307"/>
    </location>
</feature>
<feature type="transmembrane region" description="Helical" evidence="8">
    <location>
        <begin position="151"/>
        <end position="184"/>
    </location>
</feature>
<accession>B4E6G5</accession>
<dbReference type="GO" id="GO:0016758">
    <property type="term" value="F:hexosyltransferase activity"/>
    <property type="evidence" value="ECO:0007669"/>
    <property type="project" value="InterPro"/>
</dbReference>
<reference evidence="9 10" key="1">
    <citation type="journal article" date="2009" name="J. Bacteriol.">
        <title>The genome of Burkholderia cenocepacia J2315, an epidemic pathogen of cystic fibrosis patients.</title>
        <authorList>
            <person name="Holden M.T."/>
            <person name="Seth-Smith H.M."/>
            <person name="Crossman L.C."/>
            <person name="Sebaihia M."/>
            <person name="Bentley S.D."/>
            <person name="Cerdeno-Tarraga A.M."/>
            <person name="Thomson N.R."/>
            <person name="Bason N."/>
            <person name="Quail M.A."/>
            <person name="Sharp S."/>
            <person name="Cherevach I."/>
            <person name="Churcher C."/>
            <person name="Goodhead I."/>
            <person name="Hauser H."/>
            <person name="Holroyd N."/>
            <person name="Mungall K."/>
            <person name="Scott P."/>
            <person name="Walker D."/>
            <person name="White B."/>
            <person name="Rose H."/>
            <person name="Iversen P."/>
            <person name="Mil-Homens D."/>
            <person name="Rocha E.P."/>
            <person name="Fialho A.M."/>
            <person name="Baldwin A."/>
            <person name="Dowson C."/>
            <person name="Barrell B.G."/>
            <person name="Govan J.R."/>
            <person name="Vandamme P."/>
            <person name="Hart C.A."/>
            <person name="Mahenthiralingam E."/>
            <person name="Parkhill J."/>
        </authorList>
    </citation>
    <scope>NUCLEOTIDE SEQUENCE [LARGE SCALE GENOMIC DNA]</scope>
    <source>
        <strain evidence="10">ATCC BAA-245 / DSM 16553 / LMG 16656 / NCTC 13227 / J2315 / CF5610</strain>
    </source>
</reference>
<evidence type="ECO:0000256" key="2">
    <source>
        <dbReference type="ARBA" id="ARBA00022475"/>
    </source>
</evidence>
<comment type="subcellular location">
    <subcellularLocation>
        <location evidence="1">Cell membrane</location>
        <topology evidence="1">Multi-pass membrane protein</topology>
    </subcellularLocation>
</comment>
<feature type="transmembrane region" description="Helical" evidence="8">
    <location>
        <begin position="190"/>
        <end position="213"/>
    </location>
</feature>
<keyword evidence="3" id="KW-0808">Transferase</keyword>
<evidence type="ECO:0000256" key="3">
    <source>
        <dbReference type="ARBA" id="ARBA00022679"/>
    </source>
</evidence>
<evidence type="ECO:0000256" key="8">
    <source>
        <dbReference type="SAM" id="Phobius"/>
    </source>
</evidence>
<sequence>MTHTVTDHASPDRRGWLSRERLVLYSAAILLFQLALLGIWAFSCWVLHLPGVPPPGIDFRVFWSASFVSLHSGPLAAFDLHQMFAAEARLLPDWPPARIAAPWVYPPTFQLLVYPLALLPYAASYGLFVGIGIAVALAACTLAMKDRPLPWIALVAFPGIWVATICGQNSLLTLACAAGALGWLERRPVVAGVCAGLLVIKPQLALLFPVLFLCGGHVRAVGAMAVTAALFCAVSALVLGVPPWMRFFDTLSWFSHLILANNAGGIWNAMPTPFAMSRRSGASLPTAFAVQAAVAIPAVVATAGLWARKKHADLCAAAAIVTTLLTQPYLVYYDLAWLLLAIIYMCRYDRATRALGRVDHAVMALAWVLPGLSFFFVFKPAMGQPGAVLLPILLILIVYRALHPRAADARTSVAVRQSPG</sequence>
<evidence type="ECO:0000256" key="1">
    <source>
        <dbReference type="ARBA" id="ARBA00004651"/>
    </source>
</evidence>
<feature type="transmembrane region" description="Helical" evidence="8">
    <location>
        <begin position="123"/>
        <end position="144"/>
    </location>
</feature>
<evidence type="ECO:0000313" key="9">
    <source>
        <dbReference type="EMBL" id="CAR52740.1"/>
    </source>
</evidence>
<dbReference type="InterPro" id="IPR018584">
    <property type="entry name" value="GT87"/>
</dbReference>
<comment type="similarity">
    <text evidence="7">Belongs to the glycosyltransferase 87 family.</text>
</comment>
<evidence type="ECO:0000256" key="6">
    <source>
        <dbReference type="ARBA" id="ARBA00023136"/>
    </source>
</evidence>
<feature type="transmembrane region" description="Helical" evidence="8">
    <location>
        <begin position="327"/>
        <end position="346"/>
    </location>
</feature>
<organism evidence="9 10">
    <name type="scientific">Burkholderia cenocepacia (strain ATCC BAA-245 / DSM 16553 / LMG 16656 / NCTC 13227 / J2315 / CF5610)</name>
    <name type="common">Burkholderia cepacia (strain J2315)</name>
    <dbReference type="NCBI Taxonomy" id="216591"/>
    <lineage>
        <taxon>Bacteria</taxon>
        <taxon>Pseudomonadati</taxon>
        <taxon>Pseudomonadota</taxon>
        <taxon>Betaproteobacteria</taxon>
        <taxon>Burkholderiales</taxon>
        <taxon>Burkholderiaceae</taxon>
        <taxon>Burkholderia</taxon>
        <taxon>Burkholderia cepacia complex</taxon>
    </lineage>
</organism>
<protein>
    <submittedName>
        <fullName evidence="9">Membrane protein</fullName>
    </submittedName>
</protein>
<evidence type="ECO:0000256" key="4">
    <source>
        <dbReference type="ARBA" id="ARBA00022692"/>
    </source>
</evidence>
<dbReference type="KEGG" id="bcj:BCAL2439"/>
<dbReference type="Proteomes" id="UP000001035">
    <property type="component" value="Chromosome 1"/>
</dbReference>
<evidence type="ECO:0000313" key="10">
    <source>
        <dbReference type="Proteomes" id="UP000001035"/>
    </source>
</evidence>
<gene>
    <name evidence="9" type="ORF">BCAL2439</name>
</gene>
<feature type="transmembrane region" description="Helical" evidence="8">
    <location>
        <begin position="384"/>
        <end position="402"/>
    </location>
</feature>
<name>B4E6G5_BURCJ</name>
<proteinExistence type="inferred from homology"/>
<keyword evidence="4 8" id="KW-0812">Transmembrane</keyword>
<keyword evidence="6 8" id="KW-0472">Membrane</keyword>
<keyword evidence="5 8" id="KW-1133">Transmembrane helix</keyword>
<evidence type="ECO:0000256" key="5">
    <source>
        <dbReference type="ARBA" id="ARBA00022989"/>
    </source>
</evidence>
<dbReference type="eggNOG" id="ENOG502Z9HB">
    <property type="taxonomic scope" value="Bacteria"/>
</dbReference>
<dbReference type="EMBL" id="AM747720">
    <property type="protein sequence ID" value="CAR52740.1"/>
    <property type="molecule type" value="Genomic_DNA"/>
</dbReference>
<feature type="transmembrane region" description="Helical" evidence="8">
    <location>
        <begin position="22"/>
        <end position="48"/>
    </location>
</feature>
<dbReference type="HOGENOM" id="CLU_037296_1_0_4"/>
<keyword evidence="2" id="KW-1003">Cell membrane</keyword>
<feature type="transmembrane region" description="Helical" evidence="8">
    <location>
        <begin position="253"/>
        <end position="270"/>
    </location>
</feature>
<feature type="transmembrane region" description="Helical" evidence="8">
    <location>
        <begin position="358"/>
        <end position="378"/>
    </location>
</feature>
<dbReference type="AlphaFoldDB" id="B4E6G5"/>
<keyword evidence="10" id="KW-1185">Reference proteome</keyword>
<evidence type="ECO:0000256" key="7">
    <source>
        <dbReference type="ARBA" id="ARBA00024033"/>
    </source>
</evidence>
<dbReference type="GO" id="GO:0005886">
    <property type="term" value="C:plasma membrane"/>
    <property type="evidence" value="ECO:0007669"/>
    <property type="project" value="UniProtKB-SubCell"/>
</dbReference>
<dbReference type="Pfam" id="PF09594">
    <property type="entry name" value="GT87"/>
    <property type="match status" value="1"/>
</dbReference>